<feature type="signal peptide" evidence="1">
    <location>
        <begin position="1"/>
        <end position="19"/>
    </location>
</feature>
<reference evidence="2 3" key="1">
    <citation type="submission" date="2018-05" db="EMBL/GenBank/DDBJ databases">
        <title>Genomic Encyclopedia of Type Strains, Phase IV (KMG-IV): sequencing the most valuable type-strain genomes for metagenomic binning, comparative biology and taxonomic classification.</title>
        <authorList>
            <person name="Goeker M."/>
        </authorList>
    </citation>
    <scope>NUCLEOTIDE SEQUENCE [LARGE SCALE GENOMIC DNA]</scope>
    <source>
        <strain evidence="2 3">DSM 100333</strain>
    </source>
</reference>
<proteinExistence type="predicted"/>
<evidence type="ECO:0000313" key="2">
    <source>
        <dbReference type="EMBL" id="PVX58645.1"/>
    </source>
</evidence>
<dbReference type="EMBL" id="QENY01000002">
    <property type="protein sequence ID" value="PVX58645.1"/>
    <property type="molecule type" value="Genomic_DNA"/>
</dbReference>
<protein>
    <submittedName>
        <fullName evidence="2">Uncharacterized protein</fullName>
    </submittedName>
</protein>
<evidence type="ECO:0000313" key="3">
    <source>
        <dbReference type="Proteomes" id="UP000245870"/>
    </source>
</evidence>
<keyword evidence="1" id="KW-0732">Signal</keyword>
<evidence type="ECO:0000256" key="1">
    <source>
        <dbReference type="SAM" id="SignalP"/>
    </source>
</evidence>
<dbReference type="AlphaFoldDB" id="A0A2U0UM42"/>
<organism evidence="2 3">
    <name type="scientific">Hallella colorans</name>
    <dbReference type="NCBI Taxonomy" id="1703337"/>
    <lineage>
        <taxon>Bacteria</taxon>
        <taxon>Pseudomonadati</taxon>
        <taxon>Bacteroidota</taxon>
        <taxon>Bacteroidia</taxon>
        <taxon>Bacteroidales</taxon>
        <taxon>Prevotellaceae</taxon>
        <taxon>Hallella</taxon>
    </lineage>
</organism>
<feature type="chain" id="PRO_5015768551" evidence="1">
    <location>
        <begin position="20"/>
        <end position="59"/>
    </location>
</feature>
<dbReference type="Proteomes" id="UP000245870">
    <property type="component" value="Unassembled WGS sequence"/>
</dbReference>
<sequence length="59" mass="6719">MFKVSLQFFLSRTCIFQLAAVACGIRFGYSATNAVNCHTNTYSNYANYDNILYGHKKQL</sequence>
<name>A0A2U0UM42_9BACT</name>
<keyword evidence="3" id="KW-1185">Reference proteome</keyword>
<dbReference type="PROSITE" id="PS51257">
    <property type="entry name" value="PROKAR_LIPOPROTEIN"/>
    <property type="match status" value="1"/>
</dbReference>
<comment type="caution">
    <text evidence="2">The sequence shown here is derived from an EMBL/GenBank/DDBJ whole genome shotgun (WGS) entry which is preliminary data.</text>
</comment>
<accession>A0A2U0UM42</accession>
<gene>
    <name evidence="2" type="ORF">C7379_102164</name>
</gene>